<feature type="transmembrane region" description="Helical" evidence="1">
    <location>
        <begin position="101"/>
        <end position="127"/>
    </location>
</feature>
<gene>
    <name evidence="2" type="ORF">SCHPADRAFT_995799</name>
</gene>
<keyword evidence="1" id="KW-1133">Transmembrane helix</keyword>
<sequence length="199" mass="21196">MSEAHAEAVKANLSGTNEPKNPDGLQTRISNSVEEKMAYTNALYQEYPVITTFVLVFGALSIVPISIFCGTSIFVLATFLLVSTGFALCSAFAIISAAGVALLAFLAFATIGALFLTGTAVGTYLTYRLLFNIRSQQIAEGNSGIIDAILNGTKCWIIEVRTALLREVQFVTGSTSAGETSSHPADLKMEDVKLALEED</sequence>
<dbReference type="Proteomes" id="UP000053477">
    <property type="component" value="Unassembled WGS sequence"/>
</dbReference>
<keyword evidence="3" id="KW-1185">Reference proteome</keyword>
<proteinExistence type="predicted"/>
<dbReference type="InParanoid" id="A0A0H2RVD2"/>
<reference evidence="2 3" key="1">
    <citation type="submission" date="2015-04" db="EMBL/GenBank/DDBJ databases">
        <title>Complete genome sequence of Schizopora paradoxa KUC8140, a cosmopolitan wood degrader in East Asia.</title>
        <authorList>
            <consortium name="DOE Joint Genome Institute"/>
            <person name="Min B."/>
            <person name="Park H."/>
            <person name="Jang Y."/>
            <person name="Kim J.-J."/>
            <person name="Kim K.H."/>
            <person name="Pangilinan J."/>
            <person name="Lipzen A."/>
            <person name="Riley R."/>
            <person name="Grigoriev I.V."/>
            <person name="Spatafora J.W."/>
            <person name="Choi I.-G."/>
        </authorList>
    </citation>
    <scope>NUCLEOTIDE SEQUENCE [LARGE SCALE GENOMIC DNA]</scope>
    <source>
        <strain evidence="2 3">KUC8140</strain>
    </source>
</reference>
<feature type="transmembrane region" description="Helical" evidence="1">
    <location>
        <begin position="74"/>
        <end position="95"/>
    </location>
</feature>
<evidence type="ECO:0000256" key="1">
    <source>
        <dbReference type="SAM" id="Phobius"/>
    </source>
</evidence>
<evidence type="ECO:0000313" key="2">
    <source>
        <dbReference type="EMBL" id="KLO15547.1"/>
    </source>
</evidence>
<dbReference type="AlphaFoldDB" id="A0A0H2RVD2"/>
<dbReference type="EMBL" id="KQ085928">
    <property type="protein sequence ID" value="KLO15547.1"/>
    <property type="molecule type" value="Genomic_DNA"/>
</dbReference>
<name>A0A0H2RVD2_9AGAM</name>
<dbReference type="STRING" id="27342.A0A0H2RVD2"/>
<keyword evidence="1" id="KW-0812">Transmembrane</keyword>
<evidence type="ECO:0000313" key="3">
    <source>
        <dbReference type="Proteomes" id="UP000053477"/>
    </source>
</evidence>
<accession>A0A0H2RVD2</accession>
<organism evidence="2 3">
    <name type="scientific">Schizopora paradoxa</name>
    <dbReference type="NCBI Taxonomy" id="27342"/>
    <lineage>
        <taxon>Eukaryota</taxon>
        <taxon>Fungi</taxon>
        <taxon>Dikarya</taxon>
        <taxon>Basidiomycota</taxon>
        <taxon>Agaricomycotina</taxon>
        <taxon>Agaricomycetes</taxon>
        <taxon>Hymenochaetales</taxon>
        <taxon>Schizoporaceae</taxon>
        <taxon>Schizopora</taxon>
    </lineage>
</organism>
<keyword evidence="1" id="KW-0472">Membrane</keyword>
<protein>
    <submittedName>
        <fullName evidence="2">Uncharacterized protein</fullName>
    </submittedName>
</protein>
<feature type="transmembrane region" description="Helical" evidence="1">
    <location>
        <begin position="47"/>
        <end position="67"/>
    </location>
</feature>
<dbReference type="Pfam" id="PF16015">
    <property type="entry name" value="Promethin"/>
    <property type="match status" value="1"/>
</dbReference>